<feature type="region of interest" description="Disordered" evidence="3">
    <location>
        <begin position="1"/>
        <end position="56"/>
    </location>
</feature>
<proteinExistence type="inferred from homology"/>
<name>A0A642UJQ4_DIURU</name>
<dbReference type="GO" id="GO:0070274">
    <property type="term" value="C:RES complex"/>
    <property type="evidence" value="ECO:0007669"/>
    <property type="project" value="TreeGrafter"/>
</dbReference>
<organism evidence="4 5">
    <name type="scientific">Diutina rugosa</name>
    <name type="common">Yeast</name>
    <name type="synonym">Candida rugosa</name>
    <dbReference type="NCBI Taxonomy" id="5481"/>
    <lineage>
        <taxon>Eukaryota</taxon>
        <taxon>Fungi</taxon>
        <taxon>Dikarya</taxon>
        <taxon>Ascomycota</taxon>
        <taxon>Saccharomycotina</taxon>
        <taxon>Pichiomycetes</taxon>
        <taxon>Debaryomycetaceae</taxon>
        <taxon>Diutina</taxon>
    </lineage>
</organism>
<evidence type="ECO:0000256" key="3">
    <source>
        <dbReference type="SAM" id="MobiDB-lite"/>
    </source>
</evidence>
<keyword evidence="5" id="KW-1185">Reference proteome</keyword>
<dbReference type="PANTHER" id="PTHR31809:SF0">
    <property type="entry name" value="BUD13 HOMOLOG"/>
    <property type="match status" value="1"/>
</dbReference>
<dbReference type="Pfam" id="PF09736">
    <property type="entry name" value="Bud13"/>
    <property type="match status" value="1"/>
</dbReference>
<dbReference type="VEuPathDB" id="FungiDB:DIURU_004900"/>
<dbReference type="EMBL" id="SWFT01000149">
    <property type="protein sequence ID" value="KAA8898046.1"/>
    <property type="molecule type" value="Genomic_DNA"/>
</dbReference>
<dbReference type="GeneID" id="54783551"/>
<dbReference type="OrthoDB" id="6022at2759"/>
<dbReference type="GO" id="GO:0003723">
    <property type="term" value="F:RNA binding"/>
    <property type="evidence" value="ECO:0007669"/>
    <property type="project" value="TreeGrafter"/>
</dbReference>
<dbReference type="RefSeq" id="XP_034010303.1">
    <property type="nucleotide sequence ID" value="XM_034157824.1"/>
</dbReference>
<evidence type="ECO:0000256" key="2">
    <source>
        <dbReference type="ARBA" id="ARBA00020644"/>
    </source>
</evidence>
<dbReference type="OMA" id="CEKATER"/>
<evidence type="ECO:0000256" key="1">
    <source>
        <dbReference type="ARBA" id="ARBA00011069"/>
    </source>
</evidence>
<dbReference type="InterPro" id="IPR051112">
    <property type="entry name" value="CWC26_splicing_factor"/>
</dbReference>
<feature type="compositionally biased region" description="Low complexity" evidence="3">
    <location>
        <begin position="18"/>
        <end position="30"/>
    </location>
</feature>
<comment type="similarity">
    <text evidence="1">Belongs to the CWC26 family.</text>
</comment>
<sequence>MGKADYLNKIRKPKKVEPTSLSPTSSVTVSHQRIIPKANENQNEAKELTRTRESHKGFKRIDNGERISSVACEKATERESTSATIYRDRSGKKIDIHEVQRRLVAKQVEIEQSNWRDIQTCEQDISATSSSKQVIHHQRQQNLLLEDPMADITTPVRTELTSLEYKKGVNIPNRFGIKAGCFWDGVDRGNGFETLLLAKRTEFKYQAKEMTQYSMNDEYDDI</sequence>
<feature type="compositionally biased region" description="Basic and acidic residues" evidence="3">
    <location>
        <begin position="43"/>
        <end position="56"/>
    </location>
</feature>
<accession>A0A642UJQ4</accession>
<dbReference type="GO" id="GO:0000398">
    <property type="term" value="P:mRNA splicing, via spliceosome"/>
    <property type="evidence" value="ECO:0007669"/>
    <property type="project" value="TreeGrafter"/>
</dbReference>
<evidence type="ECO:0000313" key="5">
    <source>
        <dbReference type="Proteomes" id="UP000449547"/>
    </source>
</evidence>
<protein>
    <recommendedName>
        <fullName evidence="2">Pre-mRNA-splicing factor CWC26</fullName>
    </recommendedName>
</protein>
<dbReference type="PANTHER" id="PTHR31809">
    <property type="entry name" value="BUD13 HOMOLOG"/>
    <property type="match status" value="1"/>
</dbReference>
<dbReference type="AlphaFoldDB" id="A0A642UJQ4"/>
<reference evidence="4 5" key="1">
    <citation type="submission" date="2019-07" db="EMBL/GenBank/DDBJ databases">
        <title>Genome assembly of two rare yeast pathogens: Diutina rugosa and Trichomonascus ciferrii.</title>
        <authorList>
            <person name="Mixao V."/>
            <person name="Saus E."/>
            <person name="Hansen A."/>
            <person name="Lass-Flor C."/>
            <person name="Gabaldon T."/>
        </authorList>
    </citation>
    <scope>NUCLEOTIDE SEQUENCE [LARGE SCALE GENOMIC DNA]</scope>
    <source>
        <strain evidence="4 5">CBS 613</strain>
    </source>
</reference>
<comment type="caution">
    <text evidence="4">The sequence shown here is derived from an EMBL/GenBank/DDBJ whole genome shotgun (WGS) entry which is preliminary data.</text>
</comment>
<dbReference type="InterPro" id="IPR018609">
    <property type="entry name" value="Bud13"/>
</dbReference>
<dbReference type="Proteomes" id="UP000449547">
    <property type="component" value="Unassembled WGS sequence"/>
</dbReference>
<dbReference type="GO" id="GO:0005684">
    <property type="term" value="C:U2-type spliceosomal complex"/>
    <property type="evidence" value="ECO:0007669"/>
    <property type="project" value="TreeGrafter"/>
</dbReference>
<gene>
    <name evidence="4" type="ORF">DIURU_004900</name>
</gene>
<evidence type="ECO:0000313" key="4">
    <source>
        <dbReference type="EMBL" id="KAA8898046.1"/>
    </source>
</evidence>